<dbReference type="Gene3D" id="3.40.50.1000">
    <property type="entry name" value="HAD superfamily/HAD-like"/>
    <property type="match status" value="1"/>
</dbReference>
<protein>
    <recommendedName>
        <fullName evidence="3">Trehalose 6-phosphate phosphatase</fullName>
    </recommendedName>
</protein>
<feature type="non-terminal residue" evidence="2">
    <location>
        <position position="207"/>
    </location>
</feature>
<comment type="similarity">
    <text evidence="1">In the C-terminal section; belongs to the trehalose phosphatase family.</text>
</comment>
<dbReference type="Pfam" id="PF02358">
    <property type="entry name" value="Trehalose_PPase"/>
    <property type="match status" value="1"/>
</dbReference>
<dbReference type="InterPro" id="IPR036412">
    <property type="entry name" value="HAD-like_sf"/>
</dbReference>
<dbReference type="GO" id="GO:0005992">
    <property type="term" value="P:trehalose biosynthetic process"/>
    <property type="evidence" value="ECO:0007669"/>
    <property type="project" value="InterPro"/>
</dbReference>
<dbReference type="NCBIfam" id="TIGR01484">
    <property type="entry name" value="HAD-SF-IIB"/>
    <property type="match status" value="1"/>
</dbReference>
<organism evidence="2">
    <name type="scientific">marine sediment metagenome</name>
    <dbReference type="NCBI Taxonomy" id="412755"/>
    <lineage>
        <taxon>unclassified sequences</taxon>
        <taxon>metagenomes</taxon>
        <taxon>ecological metagenomes</taxon>
    </lineage>
</organism>
<evidence type="ECO:0008006" key="3">
    <source>
        <dbReference type="Google" id="ProtNLM"/>
    </source>
</evidence>
<dbReference type="GO" id="GO:0003825">
    <property type="term" value="F:alpha,alpha-trehalose-phosphate synthase (UDP-forming) activity"/>
    <property type="evidence" value="ECO:0007669"/>
    <property type="project" value="TreeGrafter"/>
</dbReference>
<reference evidence="2" key="1">
    <citation type="journal article" date="2014" name="Front. Microbiol.">
        <title>High frequency of phylogenetically diverse reductive dehalogenase-homologous genes in deep subseafloor sedimentary metagenomes.</title>
        <authorList>
            <person name="Kawai M."/>
            <person name="Futagami T."/>
            <person name="Toyoda A."/>
            <person name="Takaki Y."/>
            <person name="Nishi S."/>
            <person name="Hori S."/>
            <person name="Arai W."/>
            <person name="Tsubouchi T."/>
            <person name="Morono Y."/>
            <person name="Uchiyama I."/>
            <person name="Ito T."/>
            <person name="Fujiyama A."/>
            <person name="Inagaki F."/>
            <person name="Takami H."/>
        </authorList>
    </citation>
    <scope>NUCLEOTIDE SEQUENCE</scope>
    <source>
        <strain evidence="2">Expedition CK06-06</strain>
    </source>
</reference>
<evidence type="ECO:0000313" key="2">
    <source>
        <dbReference type="EMBL" id="GAH35223.1"/>
    </source>
</evidence>
<name>X1GQD7_9ZZZZ</name>
<accession>X1GQD7</accession>
<dbReference type="PANTHER" id="PTHR10788:SF106">
    <property type="entry name" value="BCDNA.GH08860"/>
    <property type="match status" value="1"/>
</dbReference>
<dbReference type="InterPro" id="IPR001830">
    <property type="entry name" value="Glyco_trans_20"/>
</dbReference>
<dbReference type="AlphaFoldDB" id="X1GQD7"/>
<sequence length="207" mass="23853">QALEMPEQEQVGRNRIMQKRLRRYDIVRWADEFTDKLLHAKGLQREMAAKALTYEMQSKLVNDFQRSDRALLLLDYDGTLVPFSPKPEEARPGTTLMSLIEKLAANPRSDVVLISGRDKDTLERWFGHLSAGLVAEHGVWIKEKGGGWETIETLTSEWKEEVYPILESSVDRTPGSFVEEKGFSLVWHYRKADPRLGELRARELINN</sequence>
<dbReference type="InterPro" id="IPR006379">
    <property type="entry name" value="HAD-SF_hydro_IIB"/>
</dbReference>
<feature type="non-terminal residue" evidence="2">
    <location>
        <position position="1"/>
    </location>
</feature>
<proteinExistence type="inferred from homology"/>
<gene>
    <name evidence="2" type="ORF">S03H2_24100</name>
</gene>
<dbReference type="NCBIfam" id="TIGR00685">
    <property type="entry name" value="T6PP"/>
    <property type="match status" value="1"/>
</dbReference>
<comment type="caution">
    <text evidence="2">The sequence shown here is derived from an EMBL/GenBank/DDBJ whole genome shotgun (WGS) entry which is preliminary data.</text>
</comment>
<dbReference type="EMBL" id="BARU01013296">
    <property type="protein sequence ID" value="GAH35223.1"/>
    <property type="molecule type" value="Genomic_DNA"/>
</dbReference>
<evidence type="ECO:0000256" key="1">
    <source>
        <dbReference type="ARBA" id="ARBA00006330"/>
    </source>
</evidence>
<dbReference type="InterPro" id="IPR023214">
    <property type="entry name" value="HAD_sf"/>
</dbReference>
<dbReference type="InterPro" id="IPR003337">
    <property type="entry name" value="Trehalose_PPase"/>
</dbReference>
<dbReference type="PANTHER" id="PTHR10788">
    <property type="entry name" value="TREHALOSE-6-PHOSPHATE SYNTHASE"/>
    <property type="match status" value="1"/>
</dbReference>
<dbReference type="SUPFAM" id="SSF56784">
    <property type="entry name" value="HAD-like"/>
    <property type="match status" value="1"/>
</dbReference>